<keyword evidence="6" id="KW-0143">Chaperone</keyword>
<evidence type="ECO:0000256" key="1">
    <source>
        <dbReference type="ARBA" id="ARBA00004401"/>
    </source>
</evidence>
<dbReference type="AlphaFoldDB" id="A0A502BQV8"/>
<evidence type="ECO:0000313" key="12">
    <source>
        <dbReference type="Proteomes" id="UP000315388"/>
    </source>
</evidence>
<dbReference type="OrthoDB" id="7173339at2"/>
<evidence type="ECO:0000256" key="4">
    <source>
        <dbReference type="ARBA" id="ARBA00022989"/>
    </source>
</evidence>
<dbReference type="InterPro" id="IPR018704">
    <property type="entry name" value="SecYEG/CpoB_TPR"/>
</dbReference>
<name>A0A502BQV8_9HYPH</name>
<comment type="caution">
    <text evidence="11">The sequence shown here is derived from an EMBL/GenBank/DDBJ whole genome shotgun (WGS) entry which is preliminary data.</text>
</comment>
<organism evidence="11 12">
    <name type="scientific">Brucella gallinifaecis</name>
    <dbReference type="NCBI Taxonomy" id="215590"/>
    <lineage>
        <taxon>Bacteria</taxon>
        <taxon>Pseudomonadati</taxon>
        <taxon>Pseudomonadota</taxon>
        <taxon>Alphaproteobacteria</taxon>
        <taxon>Hyphomicrobiales</taxon>
        <taxon>Brucellaceae</taxon>
        <taxon>Brucella/Ochrobactrum group</taxon>
        <taxon>Brucella</taxon>
    </lineage>
</organism>
<proteinExistence type="inferred from homology"/>
<feature type="domain" description="Ancillary SecYEG translocon subunit/Cell division coordinator CpoB TPR" evidence="10">
    <location>
        <begin position="20"/>
        <end position="200"/>
    </location>
</feature>
<protein>
    <recommendedName>
        <fullName evidence="8">Ancillary SecYEG translocon subunit</fullName>
    </recommendedName>
</protein>
<dbReference type="Pfam" id="PF09976">
    <property type="entry name" value="TPR_21"/>
    <property type="match status" value="1"/>
</dbReference>
<evidence type="ECO:0000256" key="2">
    <source>
        <dbReference type="ARBA" id="ARBA00022475"/>
    </source>
</evidence>
<evidence type="ECO:0000256" key="5">
    <source>
        <dbReference type="ARBA" id="ARBA00023136"/>
    </source>
</evidence>
<dbReference type="SUPFAM" id="SSF48452">
    <property type="entry name" value="TPR-like"/>
    <property type="match status" value="1"/>
</dbReference>
<evidence type="ECO:0000256" key="6">
    <source>
        <dbReference type="ARBA" id="ARBA00023186"/>
    </source>
</evidence>
<keyword evidence="12" id="KW-1185">Reference proteome</keyword>
<dbReference type="GO" id="GO:0044877">
    <property type="term" value="F:protein-containing complex binding"/>
    <property type="evidence" value="ECO:0007669"/>
    <property type="project" value="InterPro"/>
</dbReference>
<evidence type="ECO:0000256" key="3">
    <source>
        <dbReference type="ARBA" id="ARBA00022692"/>
    </source>
</evidence>
<dbReference type="PANTHER" id="PTHR38035:SF1">
    <property type="entry name" value="ANCILLARY SECYEG TRANSLOCON SUBUNIT"/>
    <property type="match status" value="1"/>
</dbReference>
<keyword evidence="5 9" id="KW-0472">Membrane</keyword>
<dbReference type="Gene3D" id="1.25.40.10">
    <property type="entry name" value="Tetratricopeptide repeat domain"/>
    <property type="match status" value="1"/>
</dbReference>
<dbReference type="InterPro" id="IPR011990">
    <property type="entry name" value="TPR-like_helical_dom_sf"/>
</dbReference>
<comment type="similarity">
    <text evidence="7">Belongs to the YfgM family.</text>
</comment>
<evidence type="ECO:0000256" key="7">
    <source>
        <dbReference type="ARBA" id="ARBA00024197"/>
    </source>
</evidence>
<gene>
    <name evidence="11" type="ORF">FHY56_06050</name>
</gene>
<feature type="transmembrane region" description="Helical" evidence="9">
    <location>
        <begin position="25"/>
        <end position="47"/>
    </location>
</feature>
<keyword evidence="3 9" id="KW-0812">Transmembrane</keyword>
<keyword evidence="2" id="KW-1003">Cell membrane</keyword>
<evidence type="ECO:0000256" key="9">
    <source>
        <dbReference type="SAM" id="Phobius"/>
    </source>
</evidence>
<dbReference type="EMBL" id="VEWJ01000003">
    <property type="protein sequence ID" value="TPF76217.1"/>
    <property type="molecule type" value="Genomic_DNA"/>
</dbReference>
<evidence type="ECO:0000313" key="11">
    <source>
        <dbReference type="EMBL" id="TPF76217.1"/>
    </source>
</evidence>
<comment type="subcellular location">
    <subcellularLocation>
        <location evidence="1">Cell membrane</location>
        <topology evidence="1">Single-pass type II membrane protein</topology>
    </subcellularLocation>
</comment>
<dbReference type="InterPro" id="IPR026039">
    <property type="entry name" value="YfgM"/>
</dbReference>
<keyword evidence="4 9" id="KW-1133">Transmembrane helix</keyword>
<dbReference type="RefSeq" id="WP_140904267.1">
    <property type="nucleotide sequence ID" value="NZ_JBHTMD010000007.1"/>
</dbReference>
<evidence type="ECO:0000259" key="10">
    <source>
        <dbReference type="Pfam" id="PF09976"/>
    </source>
</evidence>
<sequence>MADDSFIREVNEELRSERAKQVWKNFGPILIGAAIAIVIATAGWVGYQHWTETKASASGDKFLAALDLAAAGKNDEAIAALNDLEKTGYGSYPVLARLRSAAVLAEKGDVTGAVAAFDAVASDNAIPSPLRDIARLRAAYLLVDSGSYDDVAKRVETLSADGNPMRSSARETLGLAAWKAERFDDAVKLYQQIANDTLAPANIRQRANIMLDLMRGAGINVPEAQG</sequence>
<dbReference type="PANTHER" id="PTHR38035">
    <property type="entry name" value="UPF0070 PROTEIN YFGM"/>
    <property type="match status" value="1"/>
</dbReference>
<evidence type="ECO:0000256" key="8">
    <source>
        <dbReference type="ARBA" id="ARBA00024235"/>
    </source>
</evidence>
<dbReference type="GO" id="GO:0005886">
    <property type="term" value="C:plasma membrane"/>
    <property type="evidence" value="ECO:0007669"/>
    <property type="project" value="UniProtKB-SubCell"/>
</dbReference>
<reference evidence="11 12" key="1">
    <citation type="journal article" date="2003" name="Int. J. Syst. Evol. Microbiol.">
        <title>Towards a standardized format for the description of a novel species (of an established genus): Ochrobactrum gallinifaecis sp. nov.</title>
        <authorList>
            <person name="Kampfer P."/>
            <person name="Buczolits S."/>
            <person name="Albrecht A."/>
            <person name="Busse H.J."/>
            <person name="Stackebrandt E."/>
        </authorList>
    </citation>
    <scope>NUCLEOTIDE SEQUENCE [LARGE SCALE GENOMIC DNA]</scope>
    <source>
        <strain evidence="11 12">ISO 196</strain>
    </source>
</reference>
<accession>A0A502BQV8</accession>
<dbReference type="Proteomes" id="UP000315388">
    <property type="component" value="Unassembled WGS sequence"/>
</dbReference>